<protein>
    <recommendedName>
        <fullName evidence="3">DUF3037 domain-containing protein</fullName>
    </recommendedName>
</protein>
<accession>Q097M9</accession>
<proteinExistence type="predicted"/>
<gene>
    <name evidence="1" type="ORF">STIAU_3400</name>
</gene>
<evidence type="ECO:0000313" key="1">
    <source>
        <dbReference type="EMBL" id="EAU67931.1"/>
    </source>
</evidence>
<evidence type="ECO:0000313" key="2">
    <source>
        <dbReference type="Proteomes" id="UP000032702"/>
    </source>
</evidence>
<dbReference type="EMBL" id="AAMD01000024">
    <property type="protein sequence ID" value="EAU67931.1"/>
    <property type="molecule type" value="Genomic_DNA"/>
</dbReference>
<dbReference type="Pfam" id="PF11236">
    <property type="entry name" value="DUF3037"/>
    <property type="match status" value="1"/>
</dbReference>
<dbReference type="PATRIC" id="fig|378806.16.peg.7237"/>
<comment type="caution">
    <text evidence="1">The sequence shown here is derived from an EMBL/GenBank/DDBJ whole genome shotgun (WGS) entry which is preliminary data.</text>
</comment>
<sequence length="127" mass="14251">MHARSSFDYAIVRVVPRVERGEFINAGVILYCLTSRFLAARVELDEKRLAALAPEVDMELVRGHLESIPRICAGGRGAGPIGQLPQKERWHWLVAPRSTILQTSPVHSGLCEAPDRALEHLMERMVR</sequence>
<dbReference type="RefSeq" id="WP_002612496.1">
    <property type="nucleotide sequence ID" value="NC_014623.1"/>
</dbReference>
<reference evidence="1 2" key="1">
    <citation type="submission" date="2006-04" db="EMBL/GenBank/DDBJ databases">
        <authorList>
            <person name="Nierman W.C."/>
        </authorList>
    </citation>
    <scope>NUCLEOTIDE SEQUENCE [LARGE SCALE GENOMIC DNA]</scope>
    <source>
        <strain evidence="1 2">DW4/3-1</strain>
    </source>
</reference>
<organism evidence="1 2">
    <name type="scientific">Stigmatella aurantiaca (strain DW4/3-1)</name>
    <dbReference type="NCBI Taxonomy" id="378806"/>
    <lineage>
        <taxon>Bacteria</taxon>
        <taxon>Pseudomonadati</taxon>
        <taxon>Myxococcota</taxon>
        <taxon>Myxococcia</taxon>
        <taxon>Myxococcales</taxon>
        <taxon>Cystobacterineae</taxon>
        <taxon>Archangiaceae</taxon>
        <taxon>Stigmatella</taxon>
    </lineage>
</organism>
<dbReference type="InterPro" id="IPR021398">
    <property type="entry name" value="DUF3037"/>
</dbReference>
<dbReference type="OrthoDB" id="9803207at2"/>
<dbReference type="AlphaFoldDB" id="Q097M9"/>
<dbReference type="Proteomes" id="UP000032702">
    <property type="component" value="Unassembled WGS sequence"/>
</dbReference>
<name>Q097M9_STIAD</name>
<evidence type="ECO:0008006" key="3">
    <source>
        <dbReference type="Google" id="ProtNLM"/>
    </source>
</evidence>